<dbReference type="PANTHER" id="PTHR41307:SF1">
    <property type="entry name" value="MEMBRANE PROTEIN"/>
    <property type="match status" value="1"/>
</dbReference>
<proteinExistence type="predicted"/>
<evidence type="ECO:0008006" key="3">
    <source>
        <dbReference type="Google" id="ProtNLM"/>
    </source>
</evidence>
<dbReference type="AlphaFoldDB" id="A0AAU8IGV5"/>
<protein>
    <recommendedName>
        <fullName evidence="3">DUF1700 domain-containing protein</fullName>
    </recommendedName>
</protein>
<dbReference type="SUPFAM" id="SSF158560">
    <property type="entry name" value="BH3980-like"/>
    <property type="match status" value="1"/>
</dbReference>
<name>A0AAU8IGV5_9BACL</name>
<dbReference type="Pfam" id="PF22564">
    <property type="entry name" value="HAAS"/>
    <property type="match status" value="1"/>
</dbReference>
<evidence type="ECO:0000256" key="1">
    <source>
        <dbReference type="SAM" id="Phobius"/>
    </source>
</evidence>
<dbReference type="Gene3D" id="1.10.1900.10">
    <property type="entry name" value="c-terminal domain of poly(a) binding protein"/>
    <property type="match status" value="1"/>
</dbReference>
<gene>
    <name evidence="2" type="ORF">ABNN70_02525</name>
</gene>
<keyword evidence="1" id="KW-0812">Transmembrane</keyword>
<organism evidence="2">
    <name type="scientific">Sporolactobacillus sp. Y61</name>
    <dbReference type="NCBI Taxonomy" id="3160863"/>
    <lineage>
        <taxon>Bacteria</taxon>
        <taxon>Bacillati</taxon>
        <taxon>Bacillota</taxon>
        <taxon>Bacilli</taxon>
        <taxon>Bacillales</taxon>
        <taxon>Sporolactobacillaceae</taxon>
        <taxon>Sporolactobacillus</taxon>
    </lineage>
</organism>
<dbReference type="PANTHER" id="PTHR41307">
    <property type="entry name" value="MEMBRANE PROTEIN-RELATED"/>
    <property type="match status" value="1"/>
</dbReference>
<evidence type="ECO:0000313" key="2">
    <source>
        <dbReference type="EMBL" id="XCJ17422.1"/>
    </source>
</evidence>
<keyword evidence="1" id="KW-1133">Transmembrane helix</keyword>
<reference evidence="2" key="1">
    <citation type="submission" date="2024-06" db="EMBL/GenBank/DDBJ databases">
        <authorList>
            <person name="Fan A."/>
            <person name="Zhang F.Y."/>
            <person name="Zhang L."/>
        </authorList>
    </citation>
    <scope>NUCLEOTIDE SEQUENCE</scope>
    <source>
        <strain evidence="2">Y61</strain>
    </source>
</reference>
<sequence length="147" mass="16600">MEELSEESREFLKNLRLYLLSSGKKETEIEDIVGELEDHLSEAEKDGKSVEMIIGRTPKAYMDQLAGEMSFDPRNLLVYGPMILLGVICFDILNKAADGIFSWSLLEITGNLLITLLGLILIILLFKYVASRQMSKIREHLFFTAAA</sequence>
<feature type="transmembrane region" description="Helical" evidence="1">
    <location>
        <begin position="100"/>
        <end position="126"/>
    </location>
</feature>
<keyword evidence="1" id="KW-0472">Membrane</keyword>
<dbReference type="RefSeq" id="WP_353948668.1">
    <property type="nucleotide sequence ID" value="NZ_CP159510.1"/>
</dbReference>
<accession>A0AAU8IGV5</accession>
<feature type="transmembrane region" description="Helical" evidence="1">
    <location>
        <begin position="76"/>
        <end position="94"/>
    </location>
</feature>
<dbReference type="EMBL" id="CP159510">
    <property type="protein sequence ID" value="XCJ17422.1"/>
    <property type="molecule type" value="Genomic_DNA"/>
</dbReference>